<protein>
    <submittedName>
        <fullName evidence="2">Acetylserotonin methytransferase-like protein</fullName>
    </submittedName>
</protein>
<sequence length="715" mass="75390">MSAPHAAGGFSLFPNTSNTPRPPSRSQSTRPRAATPQGRPSLSAEATSPRPGGHASVRRNSSATREGKQRAVSNNPWQHALDARPQQFYADSTVGPSTAAAPAATADPVIETTTSQPVTDVPQRCETAFSEAQTLVRSPSQRSRNSIAKPPLAYAPAGPSSSVPPGTAIGEPPALRSIFPRYNHELPLDRQEYYPTQASPTHIPQAAISRPLYSPRSAAAGASGGPRSPAYGAQVVSPAPTANSSSRWPGHRHHEPAVIPPVSTTEELRGLWKVTNGWKASSLEAHNYCLKMTAAPDAPMYTLSSSTSQPFYCLRVDPTSASALVSLSRYDPNKPFKANTAIATSNTPSNPGNSSPSPRASSSSSRRSEHVTQLHNVAHSPSTTSAKHQKYWQEVLVTTLEQNPLRRRHPTSSSNNNNANADANENDGLVAHLWPAAAARLAADRANDAATVALAQQESARLVWDADSGNHFLVHPALAVPFCVTIERSPAYSRTEYTLEHLESPAHLARLTRDGTGAGWLEVDTGIASKVDAVYLVDVAVAALVLVAHSDEGFVGGVEVFEPPPVVFGGPNGSVLGGGGGGGGAGGAGGEDGGRTSRGSRRLVGAVAAVAGAGSRRESRREEKERRKEMKRGKSGASVKKRMEHFEMDLESQSSTFGKASGQDKDKDKIPGVARALIGLLTVTFKCFVWCATLAFKALMAILSGLARCCGLGKL</sequence>
<gene>
    <name evidence="2" type="ORF">MFIFM68171_01244</name>
</gene>
<accession>A0ABQ0FZW0</accession>
<feature type="compositionally biased region" description="Basic residues" evidence="1">
    <location>
        <begin position="629"/>
        <end position="639"/>
    </location>
</feature>
<feature type="compositionally biased region" description="Basic and acidic residues" evidence="1">
    <location>
        <begin position="615"/>
        <end position="628"/>
    </location>
</feature>
<evidence type="ECO:0000313" key="3">
    <source>
        <dbReference type="Proteomes" id="UP001628179"/>
    </source>
</evidence>
<feature type="region of interest" description="Disordered" evidence="1">
    <location>
        <begin position="217"/>
        <end position="258"/>
    </location>
</feature>
<dbReference type="RefSeq" id="XP_070912767.1">
    <property type="nucleotide sequence ID" value="XM_071056666.1"/>
</dbReference>
<evidence type="ECO:0000313" key="2">
    <source>
        <dbReference type="EMBL" id="GAB1311034.1"/>
    </source>
</evidence>
<organism evidence="2 3">
    <name type="scientific">Madurella fahalii</name>
    <dbReference type="NCBI Taxonomy" id="1157608"/>
    <lineage>
        <taxon>Eukaryota</taxon>
        <taxon>Fungi</taxon>
        <taxon>Dikarya</taxon>
        <taxon>Ascomycota</taxon>
        <taxon>Pezizomycotina</taxon>
        <taxon>Sordariomycetes</taxon>
        <taxon>Sordariomycetidae</taxon>
        <taxon>Sordariales</taxon>
        <taxon>Sordariales incertae sedis</taxon>
        <taxon>Madurella</taxon>
    </lineage>
</organism>
<comment type="caution">
    <text evidence="2">The sequence shown here is derived from an EMBL/GenBank/DDBJ whole genome shotgun (WGS) entry which is preliminary data.</text>
</comment>
<keyword evidence="3" id="KW-1185">Reference proteome</keyword>
<feature type="compositionally biased region" description="Low complexity" evidence="1">
    <location>
        <begin position="602"/>
        <end position="614"/>
    </location>
</feature>
<feature type="region of interest" description="Disordered" evidence="1">
    <location>
        <begin position="132"/>
        <end position="171"/>
    </location>
</feature>
<feature type="compositionally biased region" description="Low complexity" evidence="1">
    <location>
        <begin position="345"/>
        <end position="365"/>
    </location>
</feature>
<feature type="compositionally biased region" description="Low complexity" evidence="1">
    <location>
        <begin position="217"/>
        <end position="233"/>
    </location>
</feature>
<feature type="region of interest" description="Disordered" evidence="1">
    <location>
        <begin position="338"/>
        <end position="389"/>
    </location>
</feature>
<dbReference type="Proteomes" id="UP001628179">
    <property type="component" value="Unassembled WGS sequence"/>
</dbReference>
<feature type="region of interest" description="Disordered" evidence="1">
    <location>
        <begin position="402"/>
        <end position="424"/>
    </location>
</feature>
<feature type="compositionally biased region" description="Polar residues" evidence="1">
    <location>
        <begin position="373"/>
        <end position="386"/>
    </location>
</feature>
<name>A0ABQ0FZW0_9PEZI</name>
<reference evidence="2 3" key="1">
    <citation type="submission" date="2024-09" db="EMBL/GenBank/DDBJ databases">
        <title>Itraconazole resistance in Madurella fahalii resulting from another homologue of gene encoding cytochrome P450 14-alpha sterol demethylase (CYP51).</title>
        <authorList>
            <person name="Yoshioka I."/>
            <person name="Fahal A.H."/>
            <person name="Kaneko S."/>
            <person name="Yaguchi T."/>
        </authorList>
    </citation>
    <scope>NUCLEOTIDE SEQUENCE [LARGE SCALE GENOMIC DNA]</scope>
    <source>
        <strain evidence="2 3">IFM 68171</strain>
    </source>
</reference>
<feature type="compositionally biased region" description="Polar residues" evidence="1">
    <location>
        <begin position="132"/>
        <end position="146"/>
    </location>
</feature>
<dbReference type="GeneID" id="98171989"/>
<feature type="compositionally biased region" description="Low complexity" evidence="1">
    <location>
        <begin position="154"/>
        <end position="168"/>
    </location>
</feature>
<feature type="compositionally biased region" description="Gly residues" evidence="1">
    <location>
        <begin position="572"/>
        <end position="591"/>
    </location>
</feature>
<feature type="region of interest" description="Disordered" evidence="1">
    <location>
        <begin position="572"/>
        <end position="639"/>
    </location>
</feature>
<dbReference type="EMBL" id="BAAFSV010000001">
    <property type="protein sequence ID" value="GAB1311034.1"/>
    <property type="molecule type" value="Genomic_DNA"/>
</dbReference>
<evidence type="ECO:0000256" key="1">
    <source>
        <dbReference type="SAM" id="MobiDB-lite"/>
    </source>
</evidence>
<feature type="region of interest" description="Disordered" evidence="1">
    <location>
        <begin position="1"/>
        <end position="79"/>
    </location>
</feature>
<proteinExistence type="predicted"/>
<feature type="compositionally biased region" description="Low complexity" evidence="1">
    <location>
        <begin position="412"/>
        <end position="424"/>
    </location>
</feature>
<feature type="compositionally biased region" description="Low complexity" evidence="1">
    <location>
        <begin position="14"/>
        <end position="35"/>
    </location>
</feature>